<gene>
    <name evidence="4" type="ORF">JF888_05370</name>
</gene>
<dbReference type="PROSITE" id="PS51186">
    <property type="entry name" value="GNAT"/>
    <property type="match status" value="1"/>
</dbReference>
<sequence>MTVVRTASSTDAQNLLGSGGRLLRMSHEMVLDLNEHPWSPAVSISDQLRLQDIDRPPPEIAAAAGAATPAGHSDHETWASVDRPAYWADVLSGRLTGPILTEASRLLVDPSGRVAGALAVTAMAGSDWWPGGPWVTEMFVVPTLQNRGLGRRLLAHAAAACAGAGYKRLGLTVTDGNAAERLYRRVGFKRFRTVWAIETRDENGGK</sequence>
<dbReference type="InterPro" id="IPR000182">
    <property type="entry name" value="GNAT_dom"/>
</dbReference>
<dbReference type="RefSeq" id="WP_338177245.1">
    <property type="nucleotide sequence ID" value="NZ_JAEKNQ010000021.1"/>
</dbReference>
<dbReference type="Gene3D" id="3.40.630.30">
    <property type="match status" value="1"/>
</dbReference>
<dbReference type="SUPFAM" id="SSF55729">
    <property type="entry name" value="Acyl-CoA N-acyltransferases (Nat)"/>
    <property type="match status" value="1"/>
</dbReference>
<evidence type="ECO:0000259" key="3">
    <source>
        <dbReference type="PROSITE" id="PS51186"/>
    </source>
</evidence>
<accession>A0A934K8U0</accession>
<dbReference type="InterPro" id="IPR050680">
    <property type="entry name" value="YpeA/RimI_acetyltransf"/>
</dbReference>
<evidence type="ECO:0000313" key="4">
    <source>
        <dbReference type="EMBL" id="MBJ7602607.1"/>
    </source>
</evidence>
<dbReference type="InterPro" id="IPR016181">
    <property type="entry name" value="Acyl_CoA_acyltransferase"/>
</dbReference>
<dbReference type="CDD" id="cd04301">
    <property type="entry name" value="NAT_SF"/>
    <property type="match status" value="1"/>
</dbReference>
<evidence type="ECO:0000256" key="2">
    <source>
        <dbReference type="ARBA" id="ARBA00023315"/>
    </source>
</evidence>
<dbReference type="Proteomes" id="UP000620075">
    <property type="component" value="Unassembled WGS sequence"/>
</dbReference>
<keyword evidence="2" id="KW-0012">Acyltransferase</keyword>
<dbReference type="GO" id="GO:0016747">
    <property type="term" value="F:acyltransferase activity, transferring groups other than amino-acyl groups"/>
    <property type="evidence" value="ECO:0007669"/>
    <property type="project" value="InterPro"/>
</dbReference>
<feature type="domain" description="N-acetyltransferase" evidence="3">
    <location>
        <begin position="65"/>
        <end position="204"/>
    </location>
</feature>
<evidence type="ECO:0000313" key="5">
    <source>
        <dbReference type="Proteomes" id="UP000620075"/>
    </source>
</evidence>
<organism evidence="4 5">
    <name type="scientific">Candidatus Dormiibacter inghamiae</name>
    <dbReference type="NCBI Taxonomy" id="3127013"/>
    <lineage>
        <taxon>Bacteria</taxon>
        <taxon>Bacillati</taxon>
        <taxon>Candidatus Dormiibacterota</taxon>
        <taxon>Candidatus Dormibacteria</taxon>
        <taxon>Candidatus Dormibacterales</taxon>
        <taxon>Candidatus Dormibacteraceae</taxon>
        <taxon>Candidatus Dormiibacter</taxon>
    </lineage>
</organism>
<keyword evidence="1" id="KW-0808">Transferase</keyword>
<reference evidence="4 5" key="1">
    <citation type="submission" date="2020-10" db="EMBL/GenBank/DDBJ databases">
        <title>Ca. Dormibacterota MAGs.</title>
        <authorList>
            <person name="Montgomery K."/>
        </authorList>
    </citation>
    <scope>NUCLEOTIDE SEQUENCE [LARGE SCALE GENOMIC DNA]</scope>
    <source>
        <strain evidence="4">SC8811_S16_3</strain>
    </source>
</reference>
<name>A0A934K8U0_9BACT</name>
<dbReference type="EMBL" id="JAEKNQ010000021">
    <property type="protein sequence ID" value="MBJ7602607.1"/>
    <property type="molecule type" value="Genomic_DNA"/>
</dbReference>
<proteinExistence type="predicted"/>
<dbReference type="Pfam" id="PF13508">
    <property type="entry name" value="Acetyltransf_7"/>
    <property type="match status" value="1"/>
</dbReference>
<dbReference type="PANTHER" id="PTHR43420">
    <property type="entry name" value="ACETYLTRANSFERASE"/>
    <property type="match status" value="1"/>
</dbReference>
<evidence type="ECO:0000256" key="1">
    <source>
        <dbReference type="ARBA" id="ARBA00022679"/>
    </source>
</evidence>
<protein>
    <submittedName>
        <fullName evidence="4">GNAT family N-acetyltransferase</fullName>
    </submittedName>
</protein>
<comment type="caution">
    <text evidence="4">The sequence shown here is derived from an EMBL/GenBank/DDBJ whole genome shotgun (WGS) entry which is preliminary data.</text>
</comment>
<dbReference type="AlphaFoldDB" id="A0A934K8U0"/>